<evidence type="ECO:0000256" key="1">
    <source>
        <dbReference type="ARBA" id="ARBA00022636"/>
    </source>
</evidence>
<organism evidence="7 8">
    <name type="scientific">Ferriphaselus amnicola</name>
    <dbReference type="NCBI Taxonomy" id="1188319"/>
    <lineage>
        <taxon>Bacteria</taxon>
        <taxon>Pseudomonadati</taxon>
        <taxon>Pseudomonadota</taxon>
        <taxon>Betaproteobacteria</taxon>
        <taxon>Nitrosomonadales</taxon>
        <taxon>Gallionellaceae</taxon>
        <taxon>Ferriphaselus</taxon>
    </lineage>
</organism>
<gene>
    <name evidence="4" type="primary">ycgR</name>
    <name evidence="7" type="ORF">OYT1_ch0363</name>
</gene>
<name>A0A2Z6G8X8_9PROT</name>
<evidence type="ECO:0000256" key="2">
    <source>
        <dbReference type="ARBA" id="ARBA00022741"/>
    </source>
</evidence>
<keyword evidence="1 4" id="KW-0973">c-di-GMP</keyword>
<comment type="subunit">
    <text evidence="4">Monomer. Interacts with the flagellar basal bodies.</text>
</comment>
<dbReference type="InterPro" id="IPR009926">
    <property type="entry name" value="T3SS_YcgR_PilZN"/>
</dbReference>
<dbReference type="GO" id="GO:0035438">
    <property type="term" value="F:cyclic-di-GMP binding"/>
    <property type="evidence" value="ECO:0007669"/>
    <property type="project" value="UniProtKB-UniRule"/>
</dbReference>
<dbReference type="AlphaFoldDB" id="A0A2Z6G8X8"/>
<keyword evidence="3 4" id="KW-0975">Bacterial flagellum</keyword>
<evidence type="ECO:0000313" key="7">
    <source>
        <dbReference type="EMBL" id="BBE49936.1"/>
    </source>
</evidence>
<comment type="function">
    <text evidence="4">Acts as a flagellar brake, regulating swimming and swarming in a bis-(3'-5') cyclic diguanylic acid (c-di-GMP)-dependent manner. Binds 1 c-di-GMP dimer per subunit. Increasing levels of c-di-GMP lead to decreased motility.</text>
</comment>
<reference evidence="7 8" key="1">
    <citation type="submission" date="2018-06" db="EMBL/GenBank/DDBJ databases">
        <title>OYT1 Genome Sequencing.</title>
        <authorList>
            <person name="Kato S."/>
            <person name="Itoh T."/>
            <person name="Ohkuma M."/>
        </authorList>
    </citation>
    <scope>NUCLEOTIDE SEQUENCE [LARGE SCALE GENOMIC DNA]</scope>
    <source>
        <strain evidence="7 8">OYT1</strain>
    </source>
</reference>
<keyword evidence="8" id="KW-1185">Reference proteome</keyword>
<dbReference type="GO" id="GO:0009425">
    <property type="term" value="C:bacterial-type flagellum basal body"/>
    <property type="evidence" value="ECO:0007669"/>
    <property type="project" value="UniProtKB-SubCell"/>
</dbReference>
<dbReference type="HAMAP" id="MF_01457">
    <property type="entry name" value="YcgR"/>
    <property type="match status" value="1"/>
</dbReference>
<keyword evidence="7" id="KW-0282">Flagellum</keyword>
<comment type="similarity">
    <text evidence="4">Belongs to the YcgR family.</text>
</comment>
<dbReference type="InterPro" id="IPR012349">
    <property type="entry name" value="Split_barrel_FMN-bd"/>
</dbReference>
<feature type="domain" description="PilZ" evidence="5">
    <location>
        <begin position="128"/>
        <end position="243"/>
    </location>
</feature>
<dbReference type="Proteomes" id="UP000033070">
    <property type="component" value="Chromosome"/>
</dbReference>
<dbReference type="KEGG" id="fam:OYT1_ch0363"/>
<dbReference type="GO" id="GO:0071973">
    <property type="term" value="P:bacterial-type flagellum-dependent cell motility"/>
    <property type="evidence" value="ECO:0007669"/>
    <property type="project" value="UniProtKB-UniRule"/>
</dbReference>
<comment type="subcellular location">
    <subcellularLocation>
        <location evidence="4">Bacterial flagellum basal body</location>
    </subcellularLocation>
</comment>
<dbReference type="Gene3D" id="2.40.10.220">
    <property type="entry name" value="predicted glycosyltransferase like domains"/>
    <property type="match status" value="1"/>
</dbReference>
<sequence>MYKEPEIPLNIARLSHEEEQQFLITSQKEILFILHTIEHKQSRSALFFNDGANFLLTTVLDVNESGLWLGASNLDSENSAALESKDAIFVSSHYQVRVQFSASKVETAHHNDQNALYIPLPKSILRMQRRDYFRLPTPFQNPLQCVITTSDPQVIPPEQQVTIMDISVGGVALVCEEHNIELLPGNIYPNCQIELPDVGTLTASIKVKNSFEVLAPDGSTQKRAGCEFQKLDGASEIMLQRFISLMQLQRDD</sequence>
<dbReference type="EMBL" id="AP018738">
    <property type="protein sequence ID" value="BBE49936.1"/>
    <property type="molecule type" value="Genomic_DNA"/>
</dbReference>
<evidence type="ECO:0000259" key="6">
    <source>
        <dbReference type="Pfam" id="PF07317"/>
    </source>
</evidence>
<dbReference type="Gene3D" id="2.30.110.10">
    <property type="entry name" value="Electron Transport, Fmn-binding Protein, Chain A"/>
    <property type="match status" value="1"/>
</dbReference>
<dbReference type="RefSeq" id="WP_062625621.1">
    <property type="nucleotide sequence ID" value="NZ_AP018738.1"/>
</dbReference>
<protein>
    <recommendedName>
        <fullName evidence="4">Flagellar brake protein YcgR</fullName>
    </recommendedName>
    <alternativeName>
        <fullName evidence="4">Cyclic di-GMP binding protein YcgR</fullName>
    </alternativeName>
</protein>
<proteinExistence type="inferred from homology"/>
<evidence type="ECO:0000256" key="4">
    <source>
        <dbReference type="HAMAP-Rule" id="MF_01457"/>
    </source>
</evidence>
<dbReference type="GO" id="GO:0071945">
    <property type="term" value="P:regulation of bacterial-type flagellum-dependent cell motility by regulation of motor speed"/>
    <property type="evidence" value="ECO:0007669"/>
    <property type="project" value="UniProtKB-UniRule"/>
</dbReference>
<keyword evidence="7" id="KW-0969">Cilium</keyword>
<evidence type="ECO:0000256" key="3">
    <source>
        <dbReference type="ARBA" id="ARBA00023143"/>
    </source>
</evidence>
<evidence type="ECO:0000313" key="8">
    <source>
        <dbReference type="Proteomes" id="UP000033070"/>
    </source>
</evidence>
<accession>A0A2Z6G8X8</accession>
<feature type="domain" description="Type III secretion system flagellar brake protein YcgR PilZN" evidence="6">
    <location>
        <begin position="22"/>
        <end position="126"/>
    </location>
</feature>
<evidence type="ECO:0000259" key="5">
    <source>
        <dbReference type="Pfam" id="PF07238"/>
    </source>
</evidence>
<dbReference type="Pfam" id="PF07317">
    <property type="entry name" value="PilZN"/>
    <property type="match status" value="1"/>
</dbReference>
<keyword evidence="7" id="KW-0966">Cell projection</keyword>
<dbReference type="Pfam" id="PF07238">
    <property type="entry name" value="PilZ"/>
    <property type="match status" value="1"/>
</dbReference>
<dbReference type="STRING" id="1188319.OYT1_00389"/>
<keyword evidence="2 4" id="KW-0547">Nucleotide-binding</keyword>
<dbReference type="InterPro" id="IPR009875">
    <property type="entry name" value="PilZ_domain"/>
</dbReference>
<dbReference type="InterPro" id="IPR023787">
    <property type="entry name" value="T3SS_YcgR"/>
</dbReference>